<organism evidence="5 6">
    <name type="scientific">Shivajiella indica</name>
    <dbReference type="NCBI Taxonomy" id="872115"/>
    <lineage>
        <taxon>Bacteria</taxon>
        <taxon>Pseudomonadati</taxon>
        <taxon>Bacteroidota</taxon>
        <taxon>Cytophagia</taxon>
        <taxon>Cytophagales</taxon>
        <taxon>Cyclobacteriaceae</taxon>
        <taxon>Shivajiella</taxon>
    </lineage>
</organism>
<dbReference type="Pfam" id="PF02595">
    <property type="entry name" value="Gly_kinase"/>
    <property type="match status" value="1"/>
</dbReference>
<dbReference type="EMBL" id="JBHUIV010000010">
    <property type="protein sequence ID" value="MFD2201058.1"/>
    <property type="molecule type" value="Genomic_DNA"/>
</dbReference>
<dbReference type="InterPro" id="IPR018197">
    <property type="entry name" value="Glycerate_kinase_RE-like"/>
</dbReference>
<dbReference type="PANTHER" id="PTHR21599:SF0">
    <property type="entry name" value="GLYCERATE KINASE"/>
    <property type="match status" value="1"/>
</dbReference>
<keyword evidence="6" id="KW-1185">Reference proteome</keyword>
<name>A0ABW5B4J4_9BACT</name>
<evidence type="ECO:0000256" key="1">
    <source>
        <dbReference type="ARBA" id="ARBA00006284"/>
    </source>
</evidence>
<evidence type="ECO:0000256" key="2">
    <source>
        <dbReference type="ARBA" id="ARBA00022679"/>
    </source>
</evidence>
<dbReference type="InterPro" id="IPR018193">
    <property type="entry name" value="Glyc_kinase_flavodox-like_fold"/>
</dbReference>
<keyword evidence="2 4" id="KW-0808">Transferase</keyword>
<comment type="similarity">
    <text evidence="1 4">Belongs to the glycerate kinase type-1 family.</text>
</comment>
<dbReference type="Gene3D" id="3.90.1510.10">
    <property type="entry name" value="Glycerate kinase, domain 2"/>
    <property type="match status" value="1"/>
</dbReference>
<evidence type="ECO:0000256" key="3">
    <source>
        <dbReference type="ARBA" id="ARBA00022777"/>
    </source>
</evidence>
<evidence type="ECO:0000313" key="5">
    <source>
        <dbReference type="EMBL" id="MFD2201058.1"/>
    </source>
</evidence>
<dbReference type="PANTHER" id="PTHR21599">
    <property type="entry name" value="GLYCERATE KINASE"/>
    <property type="match status" value="1"/>
</dbReference>
<sequence>MKILIAPNAFKGTIEANEAAEIIQKAILEVQPKAKTMVCPIADGGDGTCFLLGKALGLEEKKVMALDAIGRPLEGLYFFDEKNKTAYLDVSTVSGIKSLKNHERNPWLTSTFGTGLLIKQAIETGTDHIVLGLGGSATIDLGLGIMIGLGYKFLDEKGREIPVFSENFLKRIRYIQSPIPIPNVSFTCLCDVNNKFFGQEGAIPVFGPQKGLVEKEFEEFESVCSEIVHLLSKKSGKVIVDKESYGAAGGIAYGLSFFFPVTIQMGASWFFNQVDLESKIHWADWVITGEGKYDSQSSGGKGSYELLQLAKKQEKKVILITSGPGGRSDGFGDVIQLPDLDFSKTDFKETAKKNLLQSIEKYIK</sequence>
<dbReference type="GO" id="GO:0016301">
    <property type="term" value="F:kinase activity"/>
    <property type="evidence" value="ECO:0007669"/>
    <property type="project" value="UniProtKB-KW"/>
</dbReference>
<dbReference type="NCBIfam" id="TIGR00045">
    <property type="entry name" value="glycerate kinase"/>
    <property type="match status" value="1"/>
</dbReference>
<reference evidence="6" key="1">
    <citation type="journal article" date="2019" name="Int. J. Syst. Evol. Microbiol.">
        <title>The Global Catalogue of Microorganisms (GCM) 10K type strain sequencing project: providing services to taxonomists for standard genome sequencing and annotation.</title>
        <authorList>
            <consortium name="The Broad Institute Genomics Platform"/>
            <consortium name="The Broad Institute Genome Sequencing Center for Infectious Disease"/>
            <person name="Wu L."/>
            <person name="Ma J."/>
        </authorList>
    </citation>
    <scope>NUCLEOTIDE SEQUENCE [LARGE SCALE GENOMIC DNA]</scope>
    <source>
        <strain evidence="6">KCTC 19812</strain>
    </source>
</reference>
<dbReference type="PIRSF" id="PIRSF006078">
    <property type="entry name" value="GlxK"/>
    <property type="match status" value="1"/>
</dbReference>
<gene>
    <name evidence="5" type="ORF">ACFSKV_05745</name>
</gene>
<dbReference type="Proteomes" id="UP001597414">
    <property type="component" value="Unassembled WGS sequence"/>
</dbReference>
<proteinExistence type="inferred from homology"/>
<comment type="caution">
    <text evidence="5">The sequence shown here is derived from an EMBL/GenBank/DDBJ whole genome shotgun (WGS) entry which is preliminary data.</text>
</comment>
<dbReference type="SUPFAM" id="SSF110738">
    <property type="entry name" value="Glycerate kinase I"/>
    <property type="match status" value="1"/>
</dbReference>
<dbReference type="Gene3D" id="3.40.50.10350">
    <property type="entry name" value="Glycerate kinase, domain 1"/>
    <property type="match status" value="1"/>
</dbReference>
<dbReference type="InterPro" id="IPR004381">
    <property type="entry name" value="Glycerate_kinase"/>
</dbReference>
<evidence type="ECO:0000313" key="6">
    <source>
        <dbReference type="Proteomes" id="UP001597414"/>
    </source>
</evidence>
<dbReference type="InterPro" id="IPR036129">
    <property type="entry name" value="Glycerate_kinase_sf"/>
</dbReference>
<dbReference type="RefSeq" id="WP_380800950.1">
    <property type="nucleotide sequence ID" value="NZ_JBHUIV010000010.1"/>
</dbReference>
<protein>
    <submittedName>
        <fullName evidence="5">Glycerate kinase</fullName>
    </submittedName>
</protein>
<accession>A0ABW5B4J4</accession>
<evidence type="ECO:0000256" key="4">
    <source>
        <dbReference type="PIRNR" id="PIRNR006078"/>
    </source>
</evidence>
<keyword evidence="3 4" id="KW-0418">Kinase</keyword>